<sequence>MIAETIEMPQRSVRRADKNLRRQELIDATIDSLAKRGYEATTTAVVADGAGLSRGIVNFHFESKDKLLVATLKYLSDKYRNHWRGAVKAAAADPASRLWALVSADFDRKVCTRRKLAAWCAFWGEAKSRPTYRELCSANDEEYQQTVVDLCAALAGPEQDAGLIARGIVAMLEGLWLHLIMGPKEFGREDALKVARAHLASVFPRHFDADGPRTRAGTRRESAG</sequence>
<dbReference type="InterPro" id="IPR023772">
    <property type="entry name" value="DNA-bd_HTH_TetR-type_CS"/>
</dbReference>
<dbReference type="EMBL" id="SMAK01000005">
    <property type="protein sequence ID" value="TCT10600.1"/>
    <property type="molecule type" value="Genomic_DNA"/>
</dbReference>
<evidence type="ECO:0000313" key="8">
    <source>
        <dbReference type="Proteomes" id="UP000295678"/>
    </source>
</evidence>
<dbReference type="Pfam" id="PF00440">
    <property type="entry name" value="TetR_N"/>
    <property type="match status" value="1"/>
</dbReference>
<comment type="caution">
    <text evidence="7">The sequence shown here is derived from an EMBL/GenBank/DDBJ whole genome shotgun (WGS) entry which is preliminary data.</text>
</comment>
<evidence type="ECO:0000313" key="7">
    <source>
        <dbReference type="EMBL" id="TCT10600.1"/>
    </source>
</evidence>
<keyword evidence="4" id="KW-0804">Transcription</keyword>
<accession>A0A4R3MAS5</accession>
<dbReference type="PROSITE" id="PS50977">
    <property type="entry name" value="HTH_TETR_2"/>
    <property type="match status" value="1"/>
</dbReference>
<dbReference type="GO" id="GO:0003700">
    <property type="term" value="F:DNA-binding transcription factor activity"/>
    <property type="evidence" value="ECO:0007669"/>
    <property type="project" value="TreeGrafter"/>
</dbReference>
<evidence type="ECO:0000259" key="6">
    <source>
        <dbReference type="PROSITE" id="PS50977"/>
    </source>
</evidence>
<keyword evidence="2" id="KW-0805">Transcription regulation</keyword>
<dbReference type="NCBIfam" id="NF001978">
    <property type="entry name" value="PRK00767.1"/>
    <property type="match status" value="1"/>
</dbReference>
<name>A0A4R3MAS5_9HYPH</name>
<feature type="DNA-binding region" description="H-T-H motif" evidence="5">
    <location>
        <begin position="42"/>
        <end position="61"/>
    </location>
</feature>
<keyword evidence="1" id="KW-0678">Repressor</keyword>
<keyword evidence="8" id="KW-1185">Reference proteome</keyword>
<evidence type="ECO:0000256" key="3">
    <source>
        <dbReference type="ARBA" id="ARBA00023125"/>
    </source>
</evidence>
<evidence type="ECO:0000256" key="1">
    <source>
        <dbReference type="ARBA" id="ARBA00022491"/>
    </source>
</evidence>
<evidence type="ECO:0000256" key="5">
    <source>
        <dbReference type="PROSITE-ProRule" id="PRU00335"/>
    </source>
</evidence>
<organism evidence="7 8">
    <name type="scientific">Tepidamorphus gemmatus</name>
    <dbReference type="NCBI Taxonomy" id="747076"/>
    <lineage>
        <taxon>Bacteria</taxon>
        <taxon>Pseudomonadati</taxon>
        <taxon>Pseudomonadota</taxon>
        <taxon>Alphaproteobacteria</taxon>
        <taxon>Hyphomicrobiales</taxon>
        <taxon>Tepidamorphaceae</taxon>
        <taxon>Tepidamorphus</taxon>
    </lineage>
</organism>
<gene>
    <name evidence="7" type="ORF">EDC22_10599</name>
</gene>
<dbReference type="PANTHER" id="PTHR30055">
    <property type="entry name" value="HTH-TYPE TRANSCRIPTIONAL REGULATOR RUTR"/>
    <property type="match status" value="1"/>
</dbReference>
<dbReference type="InterPro" id="IPR050109">
    <property type="entry name" value="HTH-type_TetR-like_transc_reg"/>
</dbReference>
<dbReference type="RefSeq" id="WP_245499710.1">
    <property type="nucleotide sequence ID" value="NZ_SMAK01000005.1"/>
</dbReference>
<dbReference type="PRINTS" id="PR00455">
    <property type="entry name" value="HTHTETR"/>
</dbReference>
<feature type="domain" description="HTH tetR-type" evidence="6">
    <location>
        <begin position="19"/>
        <end position="79"/>
    </location>
</feature>
<dbReference type="SUPFAM" id="SSF46689">
    <property type="entry name" value="Homeodomain-like"/>
    <property type="match status" value="1"/>
</dbReference>
<reference evidence="7 8" key="1">
    <citation type="submission" date="2019-03" db="EMBL/GenBank/DDBJ databases">
        <title>Genomic Encyclopedia of Type Strains, Phase IV (KMG-IV): sequencing the most valuable type-strain genomes for metagenomic binning, comparative biology and taxonomic classification.</title>
        <authorList>
            <person name="Goeker M."/>
        </authorList>
    </citation>
    <scope>NUCLEOTIDE SEQUENCE [LARGE SCALE GENOMIC DNA]</scope>
    <source>
        <strain evidence="7 8">DSM 19345</strain>
    </source>
</reference>
<dbReference type="SUPFAM" id="SSF48498">
    <property type="entry name" value="Tetracyclin repressor-like, C-terminal domain"/>
    <property type="match status" value="1"/>
</dbReference>
<dbReference type="InterPro" id="IPR009057">
    <property type="entry name" value="Homeodomain-like_sf"/>
</dbReference>
<dbReference type="InterPro" id="IPR036271">
    <property type="entry name" value="Tet_transcr_reg_TetR-rel_C_sf"/>
</dbReference>
<keyword evidence="3 5" id="KW-0238">DNA-binding</keyword>
<dbReference type="InterPro" id="IPR001647">
    <property type="entry name" value="HTH_TetR"/>
</dbReference>
<evidence type="ECO:0000256" key="4">
    <source>
        <dbReference type="ARBA" id="ARBA00023163"/>
    </source>
</evidence>
<dbReference type="PROSITE" id="PS01081">
    <property type="entry name" value="HTH_TETR_1"/>
    <property type="match status" value="1"/>
</dbReference>
<dbReference type="Gene3D" id="1.10.357.10">
    <property type="entry name" value="Tetracycline Repressor, domain 2"/>
    <property type="match status" value="1"/>
</dbReference>
<dbReference type="PANTHER" id="PTHR30055:SF234">
    <property type="entry name" value="HTH-TYPE TRANSCRIPTIONAL REGULATOR BETI"/>
    <property type="match status" value="1"/>
</dbReference>
<protein>
    <submittedName>
        <fullName evidence="7">TetR family transcriptional regulator</fullName>
    </submittedName>
</protein>
<dbReference type="AlphaFoldDB" id="A0A4R3MAS5"/>
<evidence type="ECO:0000256" key="2">
    <source>
        <dbReference type="ARBA" id="ARBA00023015"/>
    </source>
</evidence>
<dbReference type="Proteomes" id="UP000295678">
    <property type="component" value="Unassembled WGS sequence"/>
</dbReference>
<dbReference type="Pfam" id="PF13977">
    <property type="entry name" value="TetR_C_6"/>
    <property type="match status" value="1"/>
</dbReference>
<dbReference type="InterPro" id="IPR039538">
    <property type="entry name" value="BetI_C"/>
</dbReference>
<proteinExistence type="predicted"/>
<dbReference type="GO" id="GO:0000976">
    <property type="term" value="F:transcription cis-regulatory region binding"/>
    <property type="evidence" value="ECO:0007669"/>
    <property type="project" value="TreeGrafter"/>
</dbReference>